<evidence type="ECO:0000256" key="1">
    <source>
        <dbReference type="SAM" id="MobiDB-lite"/>
    </source>
</evidence>
<dbReference type="InParanoid" id="A0A2P6NYH0"/>
<gene>
    <name evidence="2" type="ORF">PROFUN_02282</name>
</gene>
<name>A0A2P6NYH0_9EUKA</name>
<feature type="region of interest" description="Disordered" evidence="1">
    <location>
        <begin position="1"/>
        <end position="125"/>
    </location>
</feature>
<feature type="compositionally biased region" description="Basic and acidic residues" evidence="1">
    <location>
        <begin position="78"/>
        <end position="98"/>
    </location>
</feature>
<organism evidence="2 3">
    <name type="scientific">Planoprotostelium fungivorum</name>
    <dbReference type="NCBI Taxonomy" id="1890364"/>
    <lineage>
        <taxon>Eukaryota</taxon>
        <taxon>Amoebozoa</taxon>
        <taxon>Evosea</taxon>
        <taxon>Variosea</taxon>
        <taxon>Cavosteliida</taxon>
        <taxon>Cavosteliaceae</taxon>
        <taxon>Planoprotostelium</taxon>
    </lineage>
</organism>
<dbReference type="EMBL" id="MDYQ01000006">
    <property type="protein sequence ID" value="PRP89004.1"/>
    <property type="molecule type" value="Genomic_DNA"/>
</dbReference>
<feature type="compositionally biased region" description="Polar residues" evidence="1">
    <location>
        <begin position="1"/>
        <end position="16"/>
    </location>
</feature>
<sequence>MGAASSTPQTQEVIKTTTKEQMDPRSPSVLNRTPIRGLLDPRSPQEGRTPIKSLRAASANTHTPLQSSKVRSQTLDPRSPREDRTPLRKTLEDPRSPTECRTPVPTASKVDEPITPYKEPIAMESYPVDIAESTSTEETSTAHDASFETDEFDCFMKHLESVSIAKSTPLKSTASPATARRSLAPLQSSSLENVLPTHTTPIKSPLAERKKMSASADLGKENEPKSAECTPKASKAKPMTFSPTTGRAIHIR</sequence>
<keyword evidence="3" id="KW-1185">Reference proteome</keyword>
<feature type="region of interest" description="Disordered" evidence="1">
    <location>
        <begin position="165"/>
        <end position="252"/>
    </location>
</feature>
<evidence type="ECO:0000313" key="2">
    <source>
        <dbReference type="EMBL" id="PRP89004.1"/>
    </source>
</evidence>
<evidence type="ECO:0000313" key="3">
    <source>
        <dbReference type="Proteomes" id="UP000241769"/>
    </source>
</evidence>
<comment type="caution">
    <text evidence="2">The sequence shown here is derived from an EMBL/GenBank/DDBJ whole genome shotgun (WGS) entry which is preliminary data.</text>
</comment>
<accession>A0A2P6NYH0</accession>
<protein>
    <submittedName>
        <fullName evidence="2">Uncharacterized protein</fullName>
    </submittedName>
</protein>
<dbReference type="Proteomes" id="UP000241769">
    <property type="component" value="Unassembled WGS sequence"/>
</dbReference>
<feature type="compositionally biased region" description="Polar residues" evidence="1">
    <location>
        <begin position="58"/>
        <end position="76"/>
    </location>
</feature>
<dbReference type="AlphaFoldDB" id="A0A2P6NYH0"/>
<feature type="compositionally biased region" description="Polar residues" evidence="1">
    <location>
        <begin position="165"/>
        <end position="176"/>
    </location>
</feature>
<proteinExistence type="predicted"/>
<reference evidence="2 3" key="1">
    <citation type="journal article" date="2018" name="Genome Biol. Evol.">
        <title>Multiple Roots of Fruiting Body Formation in Amoebozoa.</title>
        <authorList>
            <person name="Hillmann F."/>
            <person name="Forbes G."/>
            <person name="Novohradska S."/>
            <person name="Ferling I."/>
            <person name="Riege K."/>
            <person name="Groth M."/>
            <person name="Westermann M."/>
            <person name="Marz M."/>
            <person name="Spaller T."/>
            <person name="Winckler T."/>
            <person name="Schaap P."/>
            <person name="Glockner G."/>
        </authorList>
    </citation>
    <scope>NUCLEOTIDE SEQUENCE [LARGE SCALE GENOMIC DNA]</scope>
    <source>
        <strain evidence="2 3">Jena</strain>
    </source>
</reference>
<feature type="compositionally biased region" description="Polar residues" evidence="1">
    <location>
        <begin position="185"/>
        <end position="202"/>
    </location>
</feature>